<keyword evidence="2 7" id="KW-0813">Transport</keyword>
<evidence type="ECO:0000313" key="11">
    <source>
        <dbReference type="Proteomes" id="UP000590442"/>
    </source>
</evidence>
<protein>
    <submittedName>
        <fullName evidence="10">TonB-linked SusC/RagA family outer membrane protein</fullName>
    </submittedName>
</protein>
<evidence type="ECO:0000256" key="6">
    <source>
        <dbReference type="ARBA" id="ARBA00023237"/>
    </source>
</evidence>
<comment type="similarity">
    <text evidence="7">Belongs to the TonB-dependent receptor family.</text>
</comment>
<dbReference type="InterPro" id="IPR008969">
    <property type="entry name" value="CarboxyPept-like_regulatory"/>
</dbReference>
<name>A0A846R0X6_9FLAO</name>
<dbReference type="Pfam" id="PF13715">
    <property type="entry name" value="CarbopepD_reg_2"/>
    <property type="match status" value="1"/>
</dbReference>
<dbReference type="InterPro" id="IPR037066">
    <property type="entry name" value="Plug_dom_sf"/>
</dbReference>
<accession>A0A846R0X6</accession>
<dbReference type="AlphaFoldDB" id="A0A846R0X6"/>
<feature type="domain" description="TonB-dependent receptor plug" evidence="9">
    <location>
        <begin position="123"/>
        <end position="237"/>
    </location>
</feature>
<dbReference type="RefSeq" id="WP_167966282.1">
    <property type="nucleotide sequence ID" value="NZ_JAATJJ010000002.1"/>
</dbReference>
<sequence>MRNFKIKNSCRGVKHCYLLLLFCFVGQSIWAQNQVSGVVNDSNGTPLPGVNIVEKGTSNGVVSDFDGNYNISAPSNATLVFSYLGFQTSEIAVNGRSTLNVSLTEDTQQLDEVVVIGYGSQLKEDISGAVASVNTEALETIPQVSVDQMIQGRAAGVSVTTNSGRPGSSVSVRIRGVNTISGSSEPLYIIDGVPVSGDGGGGVSPLASINPNDIESVDILKDASATAIYGSRGSNGVVLITTKKGKKNDKGTLSYNSYIAVQQPTNIIDVMNLQEYAVLQNEINEIYGLQENLAFLRPELLGEGTNWQKEIFDTALLESHQVSFAGNKEGTNFYLSAGILNQDGTVIASDFKRATVRANVDSRLNDWLDVGLTLTASRTKQNVTLNGNSGGLIGLSLLNNPATAVYNPDGTFAGPTNDDFRNQNPIANALSLKNEQTNNRLLGNIFVNFKLGNNLSFRTEFGGDFGFGLTDQFTPTYQYGDDGIDVNTARVTRTNNDFWIIKNLLTYQNNFNDQHNVTVLLGQESQEAKYGGITASDGAFVGNEVPILGTGDADDNVSQFKGSNSLSSYFGRLIYSLNDKYNLTASFRADGSSRFAEGNKWGYFPSASVSWKLFKEDFMDGSPIENLRIYGGYGEVGNQNIPNFAYGARLTPAATGLGTGFLVANFANPDLTWESSTQTNLGLDFTILDSRLKTTVEVYNKVSKDFLFQFAATDFITGGSSVGAIQAPWVNLGEMVNKGIDVNIGYRTLGNTDFSWESNLTVSHYKNKVTQLNEVPQIFGTMNVNYDGEQNISITREGQPIGLFYGYEAEGLFRTLDDIQGAPVQFDLPFEDNLFAATWLGDVKYKDQNNDGVIDENDLTVIGNPHPDFTFGWQNTFGYKNWDLAVFVQGSYGNDAFNAIGRLLTAGNRTYTNQLPEILDFWSIDNPDATYPRFSRNDTRNLEISDRYVEDASYLRIQNVTLGYSLPGELMDKIGISRVKLYGSIQNLYTFTKYSGYDPEIGVFQQTPTLMGIDAGRYPSPRTFTLGVNIDL</sequence>
<keyword evidence="8" id="KW-0732">Signal</keyword>
<evidence type="ECO:0000256" key="1">
    <source>
        <dbReference type="ARBA" id="ARBA00004571"/>
    </source>
</evidence>
<dbReference type="InterPro" id="IPR023996">
    <property type="entry name" value="TonB-dep_OMP_SusC/RagA"/>
</dbReference>
<comment type="caution">
    <text evidence="10">The sequence shown here is derived from an EMBL/GenBank/DDBJ whole genome shotgun (WGS) entry which is preliminary data.</text>
</comment>
<dbReference type="PROSITE" id="PS52016">
    <property type="entry name" value="TONB_DEPENDENT_REC_3"/>
    <property type="match status" value="1"/>
</dbReference>
<dbReference type="Gene3D" id="2.60.40.1120">
    <property type="entry name" value="Carboxypeptidase-like, regulatory domain"/>
    <property type="match status" value="1"/>
</dbReference>
<dbReference type="EMBL" id="JAATJJ010000002">
    <property type="protein sequence ID" value="NJB72810.1"/>
    <property type="molecule type" value="Genomic_DNA"/>
</dbReference>
<keyword evidence="11" id="KW-1185">Reference proteome</keyword>
<dbReference type="NCBIfam" id="TIGR04057">
    <property type="entry name" value="SusC_RagA_signa"/>
    <property type="match status" value="1"/>
</dbReference>
<dbReference type="GO" id="GO:0009279">
    <property type="term" value="C:cell outer membrane"/>
    <property type="evidence" value="ECO:0007669"/>
    <property type="project" value="UniProtKB-SubCell"/>
</dbReference>
<dbReference type="FunFam" id="2.60.40.1120:FF:000003">
    <property type="entry name" value="Outer membrane protein Omp121"/>
    <property type="match status" value="1"/>
</dbReference>
<dbReference type="Pfam" id="PF07715">
    <property type="entry name" value="Plug"/>
    <property type="match status" value="1"/>
</dbReference>
<proteinExistence type="inferred from homology"/>
<dbReference type="SUPFAM" id="SSF49464">
    <property type="entry name" value="Carboxypeptidase regulatory domain-like"/>
    <property type="match status" value="1"/>
</dbReference>
<feature type="chain" id="PRO_5032412852" evidence="8">
    <location>
        <begin position="32"/>
        <end position="1032"/>
    </location>
</feature>
<evidence type="ECO:0000313" key="10">
    <source>
        <dbReference type="EMBL" id="NJB72810.1"/>
    </source>
</evidence>
<dbReference type="Gene3D" id="2.40.170.20">
    <property type="entry name" value="TonB-dependent receptor, beta-barrel domain"/>
    <property type="match status" value="1"/>
</dbReference>
<dbReference type="InterPro" id="IPR036942">
    <property type="entry name" value="Beta-barrel_TonB_sf"/>
</dbReference>
<organism evidence="10 11">
    <name type="scientific">Saonia flava</name>
    <dbReference type="NCBI Taxonomy" id="523696"/>
    <lineage>
        <taxon>Bacteria</taxon>
        <taxon>Pseudomonadati</taxon>
        <taxon>Bacteroidota</taxon>
        <taxon>Flavobacteriia</taxon>
        <taxon>Flavobacteriales</taxon>
        <taxon>Flavobacteriaceae</taxon>
        <taxon>Saonia</taxon>
    </lineage>
</organism>
<evidence type="ECO:0000256" key="4">
    <source>
        <dbReference type="ARBA" id="ARBA00022692"/>
    </source>
</evidence>
<feature type="signal peptide" evidence="8">
    <location>
        <begin position="1"/>
        <end position="31"/>
    </location>
</feature>
<reference evidence="10 11" key="1">
    <citation type="submission" date="2020-03" db="EMBL/GenBank/DDBJ databases">
        <title>Genomic Encyclopedia of Type Strains, Phase IV (KMG-IV): sequencing the most valuable type-strain genomes for metagenomic binning, comparative biology and taxonomic classification.</title>
        <authorList>
            <person name="Goeker M."/>
        </authorList>
    </citation>
    <scope>NUCLEOTIDE SEQUENCE [LARGE SCALE GENOMIC DNA]</scope>
    <source>
        <strain evidence="10 11">DSM 29762</strain>
    </source>
</reference>
<dbReference type="SUPFAM" id="SSF56935">
    <property type="entry name" value="Porins"/>
    <property type="match status" value="1"/>
</dbReference>
<keyword evidence="4 7" id="KW-0812">Transmembrane</keyword>
<dbReference type="Proteomes" id="UP000590442">
    <property type="component" value="Unassembled WGS sequence"/>
</dbReference>
<keyword evidence="3 7" id="KW-1134">Transmembrane beta strand</keyword>
<keyword evidence="5 7" id="KW-0472">Membrane</keyword>
<evidence type="ECO:0000256" key="3">
    <source>
        <dbReference type="ARBA" id="ARBA00022452"/>
    </source>
</evidence>
<dbReference type="PROSITE" id="PS00018">
    <property type="entry name" value="EF_HAND_1"/>
    <property type="match status" value="1"/>
</dbReference>
<dbReference type="InterPro" id="IPR039426">
    <property type="entry name" value="TonB-dep_rcpt-like"/>
</dbReference>
<dbReference type="InterPro" id="IPR018247">
    <property type="entry name" value="EF_Hand_1_Ca_BS"/>
</dbReference>
<dbReference type="InterPro" id="IPR012910">
    <property type="entry name" value="Plug_dom"/>
</dbReference>
<evidence type="ECO:0000256" key="8">
    <source>
        <dbReference type="SAM" id="SignalP"/>
    </source>
</evidence>
<evidence type="ECO:0000256" key="5">
    <source>
        <dbReference type="ARBA" id="ARBA00023136"/>
    </source>
</evidence>
<keyword evidence="6 7" id="KW-0998">Cell outer membrane</keyword>
<evidence type="ECO:0000259" key="9">
    <source>
        <dbReference type="Pfam" id="PF07715"/>
    </source>
</evidence>
<dbReference type="NCBIfam" id="TIGR04056">
    <property type="entry name" value="OMP_RagA_SusC"/>
    <property type="match status" value="1"/>
</dbReference>
<dbReference type="InterPro" id="IPR023997">
    <property type="entry name" value="TonB-dep_OMP_SusC/RagA_CS"/>
</dbReference>
<evidence type="ECO:0000256" key="2">
    <source>
        <dbReference type="ARBA" id="ARBA00022448"/>
    </source>
</evidence>
<comment type="subcellular location">
    <subcellularLocation>
        <location evidence="1 7">Cell outer membrane</location>
        <topology evidence="1 7">Multi-pass membrane protein</topology>
    </subcellularLocation>
</comment>
<dbReference type="FunFam" id="2.170.130.10:FF:000008">
    <property type="entry name" value="SusC/RagA family TonB-linked outer membrane protein"/>
    <property type="match status" value="1"/>
</dbReference>
<gene>
    <name evidence="10" type="ORF">GGR42_003301</name>
</gene>
<dbReference type="Gene3D" id="2.170.130.10">
    <property type="entry name" value="TonB-dependent receptor, plug domain"/>
    <property type="match status" value="1"/>
</dbReference>
<evidence type="ECO:0000256" key="7">
    <source>
        <dbReference type="PROSITE-ProRule" id="PRU01360"/>
    </source>
</evidence>